<gene>
    <name evidence="4" type="ORF">MU0050_000658</name>
</gene>
<dbReference type="EMBL" id="OY726395">
    <property type="protein sequence ID" value="CAJ1579736.1"/>
    <property type="molecule type" value="Genomic_DNA"/>
</dbReference>
<proteinExistence type="predicted"/>
<evidence type="ECO:0000256" key="1">
    <source>
        <dbReference type="ARBA" id="ARBA00022630"/>
    </source>
</evidence>
<evidence type="ECO:0000313" key="5">
    <source>
        <dbReference type="Proteomes" id="UP001190466"/>
    </source>
</evidence>
<dbReference type="RefSeq" id="WP_316514232.1">
    <property type="nucleotide sequence ID" value="NZ_OY726395.1"/>
</dbReference>
<feature type="domain" description="NADPH-dependent FMN reductase-like" evidence="3">
    <location>
        <begin position="3"/>
        <end position="159"/>
    </location>
</feature>
<keyword evidence="5" id="KW-1185">Reference proteome</keyword>
<dbReference type="InterPro" id="IPR005025">
    <property type="entry name" value="FMN_Rdtase-like_dom"/>
</dbReference>
<reference evidence="4 5" key="1">
    <citation type="submission" date="2023-08" db="EMBL/GenBank/DDBJ databases">
        <authorList>
            <person name="Folkvardsen B D."/>
            <person name="Norman A."/>
        </authorList>
    </citation>
    <scope>NUCLEOTIDE SEQUENCE [LARGE SCALE GENOMIC DNA]</scope>
    <source>
        <strain evidence="4 5">Mu0050</strain>
    </source>
</reference>
<dbReference type="Pfam" id="PF03358">
    <property type="entry name" value="FMN_red"/>
    <property type="match status" value="1"/>
</dbReference>
<accession>A0ABN9NU79</accession>
<dbReference type="Proteomes" id="UP001190466">
    <property type="component" value="Chromosome"/>
</dbReference>
<dbReference type="PANTHER" id="PTHR43278">
    <property type="entry name" value="NAD(P)H-DEPENDENT FMN-CONTAINING OXIDOREDUCTASE YWQN-RELATED"/>
    <property type="match status" value="1"/>
</dbReference>
<keyword evidence="1" id="KW-0285">Flavoprotein</keyword>
<organism evidence="4 5">
    <name type="scientific">[Mycobacterium] wendilense</name>
    <dbReference type="NCBI Taxonomy" id="3064284"/>
    <lineage>
        <taxon>Bacteria</taxon>
        <taxon>Bacillati</taxon>
        <taxon>Actinomycetota</taxon>
        <taxon>Actinomycetes</taxon>
        <taxon>Mycobacteriales</taxon>
        <taxon>Mycobacteriaceae</taxon>
        <taxon>Mycolicibacter</taxon>
    </lineage>
</organism>
<keyword evidence="2" id="KW-0288">FMN</keyword>
<protein>
    <submittedName>
        <fullName evidence="4">Flavodoxin family protein</fullName>
    </submittedName>
</protein>
<evidence type="ECO:0000259" key="3">
    <source>
        <dbReference type="Pfam" id="PF03358"/>
    </source>
</evidence>
<sequence length="210" mass="23402">MKKVLIVSSSPRRTGNSATLAEAAAKGVTDAGHEADFVYLDDFMTGMFRDCRVCRHDSGECGIQDSYRSLLFDHVLPADGWILATPLYWYGPSSALKLFYDRMFCYVARSHPEHADVVARLLHKRTGLLISCEESYPNATAGLIAQIQEACIHLRQEFVGTVIGVGNSRGEVRLDPTDPVSRAERLGRDLFTTRVTDFRLDTDRSGKVWA</sequence>
<name>A0ABN9NU79_9MYCO</name>
<dbReference type="SUPFAM" id="SSF52218">
    <property type="entry name" value="Flavoproteins"/>
    <property type="match status" value="1"/>
</dbReference>
<dbReference type="InterPro" id="IPR029039">
    <property type="entry name" value="Flavoprotein-like_sf"/>
</dbReference>
<evidence type="ECO:0000313" key="4">
    <source>
        <dbReference type="EMBL" id="CAJ1579736.1"/>
    </source>
</evidence>
<dbReference type="PANTHER" id="PTHR43278:SF4">
    <property type="entry name" value="NAD(P)H-DEPENDENT FMN-CONTAINING OXIDOREDUCTASE YWQN-RELATED"/>
    <property type="match status" value="1"/>
</dbReference>
<dbReference type="InterPro" id="IPR051796">
    <property type="entry name" value="ISF_SsuE-like"/>
</dbReference>
<evidence type="ECO:0000256" key="2">
    <source>
        <dbReference type="ARBA" id="ARBA00022643"/>
    </source>
</evidence>
<dbReference type="Gene3D" id="3.40.50.360">
    <property type="match status" value="1"/>
</dbReference>